<evidence type="ECO:0000313" key="1">
    <source>
        <dbReference type="EMBL" id="GFQ83201.1"/>
    </source>
</evidence>
<dbReference type="Proteomes" id="UP000887116">
    <property type="component" value="Unassembled WGS sequence"/>
</dbReference>
<dbReference type="PANTHER" id="PTHR33936:SF24">
    <property type="entry name" value="C2H2-TYPE DOMAIN-CONTAINING PROTEIN"/>
    <property type="match status" value="1"/>
</dbReference>
<dbReference type="OrthoDB" id="6430138at2759"/>
<keyword evidence="2" id="KW-1185">Reference proteome</keyword>
<evidence type="ECO:0000313" key="2">
    <source>
        <dbReference type="Proteomes" id="UP000887116"/>
    </source>
</evidence>
<reference evidence="1" key="1">
    <citation type="submission" date="2020-07" db="EMBL/GenBank/DDBJ databases">
        <title>Multicomponent nature underlies the extraordinary mechanical properties of spider dragline silk.</title>
        <authorList>
            <person name="Kono N."/>
            <person name="Nakamura H."/>
            <person name="Mori M."/>
            <person name="Yoshida Y."/>
            <person name="Ohtoshi R."/>
            <person name="Malay A.D."/>
            <person name="Moran D.A.P."/>
            <person name="Tomita M."/>
            <person name="Numata K."/>
            <person name="Arakawa K."/>
        </authorList>
    </citation>
    <scope>NUCLEOTIDE SEQUENCE</scope>
</reference>
<evidence type="ECO:0008006" key="3">
    <source>
        <dbReference type="Google" id="ProtNLM"/>
    </source>
</evidence>
<protein>
    <recommendedName>
        <fullName evidence="3">MULE transposase domain-containing protein</fullName>
    </recommendedName>
</protein>
<sequence length="415" mass="47979">MNHIELEFNSFNDCLAWKAEIENRTKSKFVSYGSKHINTHGVKCYYFRCHRSHTGNFVSDSKGLRYLKILGSNKINAYCPAALKVTQHTDGKCVVSYQNVHIGHQNDIGHLFLTAGERKIIASKIAAKIPLDNILDEIRNSISDAGLERVHLLTKKDLHNIEKSFNLSSNSVKHENDGVSVDIWVREMQNSENPYILFYKTQGSSCIQHPFLKENDFVLIIMTEAQGEILKKFSSDCVCIDGTHGVNGYYFELITLLTIDDLRQGFPCAFLISNRCDQPVLSIFFHVLKKKLDHYNYKFLCLIWQNLFNAWKSEMSLPQKRLFCAWHIDRVWRKNFKKISGAEKQANTYKIIRSLLEERDIHTFQTLTETAIKLFKEDPDTIEFSNYFETYYLHNTSSWVASVIDFTVASIHTCT</sequence>
<dbReference type="InterPro" id="IPR052797">
    <property type="entry name" value="RegFact_GeneExpr_CellDeath"/>
</dbReference>
<dbReference type="AlphaFoldDB" id="A0A8X6FLM4"/>
<organism evidence="1 2">
    <name type="scientific">Trichonephila clavata</name>
    <name type="common">Joro spider</name>
    <name type="synonym">Nephila clavata</name>
    <dbReference type="NCBI Taxonomy" id="2740835"/>
    <lineage>
        <taxon>Eukaryota</taxon>
        <taxon>Metazoa</taxon>
        <taxon>Ecdysozoa</taxon>
        <taxon>Arthropoda</taxon>
        <taxon>Chelicerata</taxon>
        <taxon>Arachnida</taxon>
        <taxon>Araneae</taxon>
        <taxon>Araneomorphae</taxon>
        <taxon>Entelegynae</taxon>
        <taxon>Araneoidea</taxon>
        <taxon>Nephilidae</taxon>
        <taxon>Trichonephila</taxon>
    </lineage>
</organism>
<proteinExistence type="predicted"/>
<accession>A0A8X6FLM4</accession>
<comment type="caution">
    <text evidence="1">The sequence shown here is derived from an EMBL/GenBank/DDBJ whole genome shotgun (WGS) entry which is preliminary data.</text>
</comment>
<dbReference type="EMBL" id="BMAO01022624">
    <property type="protein sequence ID" value="GFQ83201.1"/>
    <property type="molecule type" value="Genomic_DNA"/>
</dbReference>
<name>A0A8X6FLM4_TRICU</name>
<gene>
    <name evidence="1" type="primary">X975_24243</name>
    <name evidence="1" type="ORF">TNCT_658051</name>
</gene>
<dbReference type="PANTHER" id="PTHR33936">
    <property type="entry name" value="PROTEIN CBG17840"/>
    <property type="match status" value="1"/>
</dbReference>